<dbReference type="Proteomes" id="UP000887566">
    <property type="component" value="Unplaced"/>
</dbReference>
<evidence type="ECO:0000256" key="7">
    <source>
        <dbReference type="ARBA" id="ARBA00022824"/>
    </source>
</evidence>
<evidence type="ECO:0000256" key="5">
    <source>
        <dbReference type="ARBA" id="ARBA00022617"/>
    </source>
</evidence>
<dbReference type="InterPro" id="IPR001128">
    <property type="entry name" value="Cyt_P450"/>
</dbReference>
<dbReference type="InterPro" id="IPR017972">
    <property type="entry name" value="Cyt_P450_CS"/>
</dbReference>
<dbReference type="GO" id="GO:0005506">
    <property type="term" value="F:iron ion binding"/>
    <property type="evidence" value="ECO:0007669"/>
    <property type="project" value="InterPro"/>
</dbReference>
<evidence type="ECO:0000256" key="12">
    <source>
        <dbReference type="ARBA" id="ARBA00023136"/>
    </source>
</evidence>
<dbReference type="GO" id="GO:0042448">
    <property type="term" value="P:progesterone metabolic process"/>
    <property type="evidence" value="ECO:0007669"/>
    <property type="project" value="TreeGrafter"/>
</dbReference>
<evidence type="ECO:0000256" key="4">
    <source>
        <dbReference type="ARBA" id="ARBA00010617"/>
    </source>
</evidence>
<evidence type="ECO:0000256" key="11">
    <source>
        <dbReference type="ARBA" id="ARBA00023033"/>
    </source>
</evidence>
<evidence type="ECO:0000256" key="9">
    <source>
        <dbReference type="ARBA" id="ARBA00023002"/>
    </source>
</evidence>
<keyword evidence="9 14" id="KW-0560">Oxidoreductase</keyword>
<accession>A0A914UUI0</accession>
<comment type="cofactor">
    <cofactor evidence="1 13">
        <name>heme</name>
        <dbReference type="ChEBI" id="CHEBI:30413"/>
    </cofactor>
</comment>
<dbReference type="PRINTS" id="PR00463">
    <property type="entry name" value="EP450I"/>
</dbReference>
<keyword evidence="7" id="KW-0256">Endoplasmic reticulum</keyword>
<dbReference type="WBParaSite" id="PSAMB.scaffold1248size33856.g11952.t1">
    <property type="protein sequence ID" value="PSAMB.scaffold1248size33856.g11952.t1"/>
    <property type="gene ID" value="PSAMB.scaffold1248size33856.g11952"/>
</dbReference>
<comment type="similarity">
    <text evidence="4 14">Belongs to the cytochrome P450 family.</text>
</comment>
<evidence type="ECO:0000256" key="3">
    <source>
        <dbReference type="ARBA" id="ARBA00004406"/>
    </source>
</evidence>
<evidence type="ECO:0000256" key="8">
    <source>
        <dbReference type="ARBA" id="ARBA00022848"/>
    </source>
</evidence>
<dbReference type="InterPro" id="IPR002401">
    <property type="entry name" value="Cyt_P450_E_grp-I"/>
</dbReference>
<dbReference type="PANTHER" id="PTHR24289">
    <property type="entry name" value="STEROID 17-ALPHA-HYDROXYLASE/17,20 LYASE"/>
    <property type="match status" value="1"/>
</dbReference>
<name>A0A914UUI0_9BILA</name>
<evidence type="ECO:0000313" key="15">
    <source>
        <dbReference type="Proteomes" id="UP000887566"/>
    </source>
</evidence>
<organism evidence="15 16">
    <name type="scientific">Plectus sambesii</name>
    <dbReference type="NCBI Taxonomy" id="2011161"/>
    <lineage>
        <taxon>Eukaryota</taxon>
        <taxon>Metazoa</taxon>
        <taxon>Ecdysozoa</taxon>
        <taxon>Nematoda</taxon>
        <taxon>Chromadorea</taxon>
        <taxon>Plectida</taxon>
        <taxon>Plectina</taxon>
        <taxon>Plectoidea</taxon>
        <taxon>Plectidae</taxon>
        <taxon>Plectus</taxon>
    </lineage>
</organism>
<keyword evidence="15" id="KW-1185">Reference proteome</keyword>
<comment type="subcellular location">
    <subcellularLocation>
        <location evidence="3">Endoplasmic reticulum membrane</location>
        <topology evidence="3">Peripheral membrane protein</topology>
    </subcellularLocation>
    <subcellularLocation>
        <location evidence="2">Microsome membrane</location>
        <topology evidence="2">Peripheral membrane protein</topology>
    </subcellularLocation>
</comment>
<proteinExistence type="inferred from homology"/>
<evidence type="ECO:0000256" key="13">
    <source>
        <dbReference type="PIRSR" id="PIRSR602401-1"/>
    </source>
</evidence>
<feature type="binding site" description="axial binding residue" evidence="13">
    <location>
        <position position="445"/>
    </location>
    <ligand>
        <name>heme</name>
        <dbReference type="ChEBI" id="CHEBI:30413"/>
    </ligand>
    <ligandPart>
        <name>Fe</name>
        <dbReference type="ChEBI" id="CHEBI:18248"/>
    </ligandPart>
</feature>
<evidence type="ECO:0000313" key="16">
    <source>
        <dbReference type="WBParaSite" id="PSAMB.scaffold1248size33856.g11952.t1"/>
    </source>
</evidence>
<dbReference type="Pfam" id="PF00067">
    <property type="entry name" value="p450"/>
    <property type="match status" value="1"/>
</dbReference>
<dbReference type="PRINTS" id="PR00385">
    <property type="entry name" value="P450"/>
</dbReference>
<protein>
    <submittedName>
        <fullName evidence="16">Cytochrome P450</fullName>
    </submittedName>
</protein>
<keyword evidence="5 13" id="KW-0349">Heme</keyword>
<sequence length="501" mass="55711">MIAWTIVQIGVLIWAIRMLWKYYMANGGNKFGLPEPPGPCGLPVVGYMPFIGSKAHLTFVKLAQKYGDIFQVQFGTQKVVVLNSLDVIKEALNKDASFAGRPNSAAAEIFVKETTSSFTMRTGDAQWKFLRKLAIKALSMFASSRNSRLEAVIDEASEELHAELSAFNGQPTDPQQTIFSSFAGVIGTILFGLDFSNKDSLLKPMVSLNETVSKFFAIGSVLDSLPFGSLIMRHQVKNFSEAMKPVVQIVDRHIKEHLVHCKEEDDVRDIADAIALAAIQTPTDVKQQLGLTDDKIRFIAIDLFGGGFVTATDSFRWAINLLAASPDVQDRARRELAEVCGDHPLQLADRSNIPYNEAVLLEVFRFSSLVTLSLPHSTMEDTTLRGYFIPKGTTIFSNLFAHHYNPQYFPDPDSFRPDRFLTADGKLDADKAQLVIPFGVGKRRCVGENFARQELSLLIGRLLQHFEIRQDPSNPVNVYDTVPGLNRGPVQTPLIFKKIVL</sequence>
<dbReference type="InterPro" id="IPR036396">
    <property type="entry name" value="Cyt_P450_sf"/>
</dbReference>
<dbReference type="Gene3D" id="1.10.630.10">
    <property type="entry name" value="Cytochrome P450"/>
    <property type="match status" value="1"/>
</dbReference>
<keyword evidence="8" id="KW-0492">Microsome</keyword>
<dbReference type="PROSITE" id="PS00086">
    <property type="entry name" value="CYTOCHROME_P450"/>
    <property type="match status" value="1"/>
</dbReference>
<keyword evidence="11 14" id="KW-0503">Monooxygenase</keyword>
<evidence type="ECO:0000256" key="2">
    <source>
        <dbReference type="ARBA" id="ARBA00004174"/>
    </source>
</evidence>
<dbReference type="SUPFAM" id="SSF48264">
    <property type="entry name" value="Cytochrome P450"/>
    <property type="match status" value="1"/>
</dbReference>
<dbReference type="GO" id="GO:0020037">
    <property type="term" value="F:heme binding"/>
    <property type="evidence" value="ECO:0007669"/>
    <property type="project" value="InterPro"/>
</dbReference>
<keyword evidence="6 13" id="KW-0479">Metal-binding</keyword>
<dbReference type="PANTHER" id="PTHR24289:SF1">
    <property type="entry name" value="STEROID 17-ALPHA-HYDROXYLASE_17,20 LYASE"/>
    <property type="match status" value="1"/>
</dbReference>
<keyword evidence="12" id="KW-0472">Membrane</keyword>
<keyword evidence="10 13" id="KW-0408">Iron</keyword>
<dbReference type="AlphaFoldDB" id="A0A914UUI0"/>
<dbReference type="GO" id="GO:0004508">
    <property type="term" value="F:steroid 17-alpha-monooxygenase activity"/>
    <property type="evidence" value="ECO:0007669"/>
    <property type="project" value="TreeGrafter"/>
</dbReference>
<dbReference type="GO" id="GO:0005789">
    <property type="term" value="C:endoplasmic reticulum membrane"/>
    <property type="evidence" value="ECO:0007669"/>
    <property type="project" value="UniProtKB-SubCell"/>
</dbReference>
<evidence type="ECO:0000256" key="1">
    <source>
        <dbReference type="ARBA" id="ARBA00001971"/>
    </source>
</evidence>
<evidence type="ECO:0000256" key="14">
    <source>
        <dbReference type="RuleBase" id="RU000461"/>
    </source>
</evidence>
<evidence type="ECO:0000256" key="10">
    <source>
        <dbReference type="ARBA" id="ARBA00023004"/>
    </source>
</evidence>
<reference evidence="16" key="1">
    <citation type="submission" date="2022-11" db="UniProtKB">
        <authorList>
            <consortium name="WormBaseParasite"/>
        </authorList>
    </citation>
    <scope>IDENTIFICATION</scope>
</reference>
<evidence type="ECO:0000256" key="6">
    <source>
        <dbReference type="ARBA" id="ARBA00022723"/>
    </source>
</evidence>
<dbReference type="GO" id="GO:0042446">
    <property type="term" value="P:hormone biosynthetic process"/>
    <property type="evidence" value="ECO:0007669"/>
    <property type="project" value="TreeGrafter"/>
</dbReference>
<dbReference type="FunFam" id="1.10.630.10:FF:000238">
    <property type="entry name" value="Cytochrome P450 2A6"/>
    <property type="match status" value="1"/>
</dbReference>